<dbReference type="EMBL" id="CSAJ01000035">
    <property type="protein sequence ID" value="COV56529.1"/>
    <property type="molecule type" value="Genomic_DNA"/>
</dbReference>
<evidence type="ECO:0000313" key="8">
    <source>
        <dbReference type="Proteomes" id="UP000050164"/>
    </source>
</evidence>
<proteinExistence type="predicted"/>
<evidence type="ECO:0000313" key="6">
    <source>
        <dbReference type="Proteomes" id="UP000044938"/>
    </source>
</evidence>
<dbReference type="EMBL" id="CNGE01002031">
    <property type="protein sequence ID" value="CKU70170.1"/>
    <property type="molecule type" value="Genomic_DNA"/>
</dbReference>
<reference evidence="4" key="1">
    <citation type="submission" date="2015-03" db="EMBL/GenBank/DDBJ databases">
        <authorList>
            <consortium name="Pathogen Informatics"/>
            <person name="Murphy D."/>
        </authorList>
    </citation>
    <scope>NUCLEOTIDE SEQUENCE</scope>
    <source>
        <strain evidence="4">N09902308</strain>
    </source>
</reference>
<dbReference type="EMBL" id="CNFT01000336">
    <property type="protein sequence ID" value="CKR55173.1"/>
    <property type="molecule type" value="Genomic_DNA"/>
</dbReference>
<name>A0A655A0U2_MYCTX</name>
<evidence type="ECO:0000313" key="7">
    <source>
        <dbReference type="Proteomes" id="UP000048948"/>
    </source>
</evidence>
<evidence type="ECO:0000313" key="2">
    <source>
        <dbReference type="EMBL" id="CKU70170.1"/>
    </source>
</evidence>
<evidence type="ECO:0000313" key="4">
    <source>
        <dbReference type="EMBL" id="CPB28210.1"/>
    </source>
</evidence>
<dbReference type="Proteomes" id="UP000044938">
    <property type="component" value="Unassembled WGS sequence"/>
</dbReference>
<sequence>MFPVAVKSAQCNEYRDACTEAHNDQPERTSAAQVW</sequence>
<reference evidence="5 6" key="2">
    <citation type="submission" date="2015-03" db="EMBL/GenBank/DDBJ databases">
        <authorList>
            <consortium name="Pathogen Informatics"/>
        </authorList>
    </citation>
    <scope>NUCLEOTIDE SEQUENCE [LARGE SCALE GENOMIC DNA]</scope>
    <source>
        <strain evidence="2 7">Bir 172</strain>
        <strain evidence="1 8">Bir 185</strain>
        <strain evidence="3 6">M09401471</strain>
        <strain evidence="5">N09902308</strain>
    </source>
</reference>
<dbReference type="Proteomes" id="UP000050164">
    <property type="component" value="Unassembled WGS sequence"/>
</dbReference>
<dbReference type="Proteomes" id="UP000039021">
    <property type="component" value="Unassembled WGS sequence"/>
</dbReference>
<gene>
    <name evidence="3" type="ORF">ERS007720_00479</name>
    <name evidence="4" type="ORF">ERS007739_05166</name>
    <name evidence="2" type="ORF">ERS027646_04924</name>
    <name evidence="1" type="ORF">ERS027659_01701</name>
</gene>
<dbReference type="AlphaFoldDB" id="A0A655A0U2"/>
<organism evidence="1 8">
    <name type="scientific">Mycobacterium tuberculosis</name>
    <dbReference type="NCBI Taxonomy" id="1773"/>
    <lineage>
        <taxon>Bacteria</taxon>
        <taxon>Bacillati</taxon>
        <taxon>Actinomycetota</taxon>
        <taxon>Actinomycetes</taxon>
        <taxon>Mycobacteriales</taxon>
        <taxon>Mycobacteriaceae</taxon>
        <taxon>Mycobacterium</taxon>
        <taxon>Mycobacterium tuberculosis complex</taxon>
    </lineage>
</organism>
<protein>
    <submittedName>
        <fullName evidence="1">Uncharacterized protein</fullName>
    </submittedName>
</protein>
<evidence type="ECO:0000313" key="5">
    <source>
        <dbReference type="Proteomes" id="UP000039021"/>
    </source>
</evidence>
<evidence type="ECO:0000313" key="3">
    <source>
        <dbReference type="EMBL" id="COV56529.1"/>
    </source>
</evidence>
<dbReference type="EMBL" id="CSBK01003828">
    <property type="protein sequence ID" value="CPB28210.1"/>
    <property type="molecule type" value="Genomic_DNA"/>
</dbReference>
<accession>A0A655A0U2</accession>
<dbReference type="Proteomes" id="UP000048948">
    <property type="component" value="Unassembled WGS sequence"/>
</dbReference>
<evidence type="ECO:0000313" key="1">
    <source>
        <dbReference type="EMBL" id="CKR55173.1"/>
    </source>
</evidence>